<sequence length="539" mass="56282">MPHGPMETGVVTVREATFALMRELGMTTVFGNPGSTELPFLDRWPDDFTYVLGLQESVVVGMADGYARATGRAAFCNLHSAVGVGHAAGNIFTAFRNQAPLVITVGQQARSLLPGNPFLGATEAANFPRPYVKWSIEPARAEDVPAAIAHAHRIAMQRPWGPTLVSIPMDDWGVLTRPVPARLVSVDVAPDPALLDRLAAALAKAERPVFVVGPEVDQEGAGPALLALAEHARAPILTSPFASRVACLEDHPLFQGFLAAAPNAVAAGLAGHDLILVIGAPAFTFHVAGECAVFHDGTPIFQLTSDGEAAAAAASGTAILGSMRLALPALRERLPETRRAAPAPRVPAPPPAAALPLPAEYLFAALRAAMPQEAILVEEAPSHRPALQRHLPVTRWGGFYTMASGGLGYSLPAAVGVAMANPGTRVVAVIGDGSMMYSIQAIWNAVQARLPLTIIVVNNAGYGAMRSFSRVLGVEGAPGIELPGLDFVSLAAGQGCPAQRVETAEALHAGLNAAFAAEGPMLLDVVVDHAIPHLYHKAK</sequence>
<evidence type="ECO:0000259" key="5">
    <source>
        <dbReference type="Pfam" id="PF02775"/>
    </source>
</evidence>
<keyword evidence="2 3" id="KW-0786">Thiamine pyrophosphate</keyword>
<evidence type="ECO:0000256" key="3">
    <source>
        <dbReference type="RuleBase" id="RU362132"/>
    </source>
</evidence>
<dbReference type="SUPFAM" id="SSF52467">
    <property type="entry name" value="DHS-like NAD/FAD-binding domain"/>
    <property type="match status" value="1"/>
</dbReference>
<evidence type="ECO:0000313" key="7">
    <source>
        <dbReference type="EMBL" id="WPB84750.1"/>
    </source>
</evidence>
<keyword evidence="8" id="KW-1185">Reference proteome</keyword>
<dbReference type="InterPro" id="IPR011766">
    <property type="entry name" value="TPP_enzyme_TPP-bd"/>
</dbReference>
<dbReference type="Gene3D" id="3.40.50.1220">
    <property type="entry name" value="TPP-binding domain"/>
    <property type="match status" value="1"/>
</dbReference>
<name>A0ABZ0PGB4_9PROT</name>
<evidence type="ECO:0000256" key="2">
    <source>
        <dbReference type="ARBA" id="ARBA00023052"/>
    </source>
</evidence>
<accession>A0ABZ0PGB4</accession>
<dbReference type="Pfam" id="PF02775">
    <property type="entry name" value="TPP_enzyme_C"/>
    <property type="match status" value="1"/>
</dbReference>
<dbReference type="InterPro" id="IPR029035">
    <property type="entry name" value="DHS-like_NAD/FAD-binding_dom"/>
</dbReference>
<feature type="domain" description="Thiamine pyrophosphate enzyme TPP-binding" evidence="5">
    <location>
        <begin position="385"/>
        <end position="525"/>
    </location>
</feature>
<reference evidence="7 8" key="1">
    <citation type="submission" date="2023-11" db="EMBL/GenBank/DDBJ databases">
        <title>Arctic aerobic anoxygenic photoheterotroph Sediminicoccus rosea KRV36 adapts its photosynthesis to long days of polar summer.</title>
        <authorList>
            <person name="Tomasch J."/>
            <person name="Kopejtka K."/>
            <person name="Bily T."/>
            <person name="Gardiner A.T."/>
            <person name="Gardian Z."/>
            <person name="Shivaramu S."/>
            <person name="Koblizek M."/>
            <person name="Engelhardt F."/>
            <person name="Kaftan D."/>
        </authorList>
    </citation>
    <scope>NUCLEOTIDE SEQUENCE [LARGE SCALE GENOMIC DNA]</scope>
    <source>
        <strain evidence="7 8">R-30</strain>
    </source>
</reference>
<organism evidence="7 8">
    <name type="scientific">Sediminicoccus rosea</name>
    <dbReference type="NCBI Taxonomy" id="1225128"/>
    <lineage>
        <taxon>Bacteria</taxon>
        <taxon>Pseudomonadati</taxon>
        <taxon>Pseudomonadota</taxon>
        <taxon>Alphaproteobacteria</taxon>
        <taxon>Acetobacterales</taxon>
        <taxon>Roseomonadaceae</taxon>
        <taxon>Sediminicoccus</taxon>
    </lineage>
</organism>
<dbReference type="InterPro" id="IPR000399">
    <property type="entry name" value="TPP-bd_CS"/>
</dbReference>
<keyword evidence="7" id="KW-0456">Lyase</keyword>
<dbReference type="InterPro" id="IPR045229">
    <property type="entry name" value="TPP_enz"/>
</dbReference>
<evidence type="ECO:0000259" key="6">
    <source>
        <dbReference type="Pfam" id="PF02776"/>
    </source>
</evidence>
<dbReference type="PROSITE" id="PS00187">
    <property type="entry name" value="TPP_ENZYMES"/>
    <property type="match status" value="1"/>
</dbReference>
<protein>
    <submittedName>
        <fullName evidence="7">Benzoylformate decarboxylase</fullName>
        <ecNumber evidence="7">4.1.1.7</ecNumber>
    </submittedName>
</protein>
<dbReference type="EC" id="4.1.1.7" evidence="7"/>
<gene>
    <name evidence="7" type="primary">mdlC</name>
    <name evidence="7" type="ORF">R9Z33_21985</name>
</gene>
<dbReference type="InterPro" id="IPR029061">
    <property type="entry name" value="THDP-binding"/>
</dbReference>
<dbReference type="PANTHER" id="PTHR18968:SF133">
    <property type="entry name" value="BENZOYLFORMATE DECARBOXYLASE"/>
    <property type="match status" value="1"/>
</dbReference>
<dbReference type="CDD" id="cd07035">
    <property type="entry name" value="TPP_PYR_POX_like"/>
    <property type="match status" value="1"/>
</dbReference>
<evidence type="ECO:0000256" key="1">
    <source>
        <dbReference type="ARBA" id="ARBA00007812"/>
    </source>
</evidence>
<evidence type="ECO:0000259" key="4">
    <source>
        <dbReference type="Pfam" id="PF00205"/>
    </source>
</evidence>
<comment type="similarity">
    <text evidence="1 3">Belongs to the TPP enzyme family.</text>
</comment>
<evidence type="ECO:0000313" key="8">
    <source>
        <dbReference type="Proteomes" id="UP001305521"/>
    </source>
</evidence>
<dbReference type="InterPro" id="IPR012001">
    <property type="entry name" value="Thiamin_PyroP_enz_TPP-bd_dom"/>
</dbReference>
<dbReference type="Pfam" id="PF00205">
    <property type="entry name" value="TPP_enzyme_M"/>
    <property type="match status" value="1"/>
</dbReference>
<feature type="domain" description="Thiamine pyrophosphate enzyme central" evidence="4">
    <location>
        <begin position="195"/>
        <end position="330"/>
    </location>
</feature>
<dbReference type="PANTHER" id="PTHR18968">
    <property type="entry name" value="THIAMINE PYROPHOSPHATE ENZYMES"/>
    <property type="match status" value="1"/>
</dbReference>
<proteinExistence type="inferred from homology"/>
<dbReference type="Proteomes" id="UP001305521">
    <property type="component" value="Chromosome"/>
</dbReference>
<dbReference type="NCBIfam" id="NF005485">
    <property type="entry name" value="PRK07092.1"/>
    <property type="match status" value="1"/>
</dbReference>
<dbReference type="CDD" id="cd02002">
    <property type="entry name" value="TPP_BFDC"/>
    <property type="match status" value="1"/>
</dbReference>
<dbReference type="InterPro" id="IPR012000">
    <property type="entry name" value="Thiamin_PyroP_enz_cen_dom"/>
</dbReference>
<dbReference type="SUPFAM" id="SSF52518">
    <property type="entry name" value="Thiamin diphosphate-binding fold (THDP-binding)"/>
    <property type="match status" value="2"/>
</dbReference>
<dbReference type="RefSeq" id="WP_318648714.1">
    <property type="nucleotide sequence ID" value="NZ_CP137852.1"/>
</dbReference>
<feature type="domain" description="Thiamine pyrophosphate enzyme N-terminal TPP-binding" evidence="6">
    <location>
        <begin position="12"/>
        <end position="114"/>
    </location>
</feature>
<dbReference type="EMBL" id="CP137852">
    <property type="protein sequence ID" value="WPB84750.1"/>
    <property type="molecule type" value="Genomic_DNA"/>
</dbReference>
<dbReference type="Pfam" id="PF02776">
    <property type="entry name" value="TPP_enzyme_N"/>
    <property type="match status" value="1"/>
</dbReference>
<dbReference type="GO" id="GO:0050695">
    <property type="term" value="F:benzoylformate decarboxylase activity"/>
    <property type="evidence" value="ECO:0007669"/>
    <property type="project" value="UniProtKB-EC"/>
</dbReference>
<dbReference type="Gene3D" id="3.40.50.970">
    <property type="match status" value="2"/>
</dbReference>